<protein>
    <recommendedName>
        <fullName evidence="4">Tricarboxylic transport membrane protein</fullName>
    </recommendedName>
</protein>
<dbReference type="InterPro" id="IPR042100">
    <property type="entry name" value="Bug_dom1"/>
</dbReference>
<comment type="caution">
    <text evidence="2">The sequence shown here is derived from an EMBL/GenBank/DDBJ whole genome shotgun (WGS) entry which is preliminary data.</text>
</comment>
<evidence type="ECO:0000313" key="2">
    <source>
        <dbReference type="EMBL" id="ERN51293.1"/>
    </source>
</evidence>
<dbReference type="PANTHER" id="PTHR42928:SF3">
    <property type="entry name" value="UPF0065 PROTEIN YFLP"/>
    <property type="match status" value="1"/>
</dbReference>
<dbReference type="PATRIC" id="fig|1188261.3.peg.3849"/>
<organism evidence="2 3">
    <name type="scientific">Alkalihalophilus marmarensis DSM 21297</name>
    <dbReference type="NCBI Taxonomy" id="1188261"/>
    <lineage>
        <taxon>Bacteria</taxon>
        <taxon>Bacillati</taxon>
        <taxon>Bacillota</taxon>
        <taxon>Bacilli</taxon>
        <taxon>Bacillales</taxon>
        <taxon>Bacillaceae</taxon>
        <taxon>Alkalihalophilus</taxon>
    </lineage>
</organism>
<proteinExistence type="inferred from homology"/>
<evidence type="ECO:0000256" key="1">
    <source>
        <dbReference type="ARBA" id="ARBA00006987"/>
    </source>
</evidence>
<name>U6SI76_9BACI</name>
<dbReference type="Gene3D" id="3.40.190.150">
    <property type="entry name" value="Bordetella uptake gene, domain 1"/>
    <property type="match status" value="1"/>
</dbReference>
<dbReference type="EMBL" id="ATAE01000065">
    <property type="protein sequence ID" value="ERN51293.1"/>
    <property type="molecule type" value="Genomic_DNA"/>
</dbReference>
<dbReference type="RefSeq" id="WP_022629835.1">
    <property type="nucleotide sequence ID" value="NZ_ATAE01000065.1"/>
</dbReference>
<dbReference type="PIRSF" id="PIRSF017082">
    <property type="entry name" value="YflP"/>
    <property type="match status" value="1"/>
</dbReference>
<dbReference type="PROSITE" id="PS51257">
    <property type="entry name" value="PROKAR_LIPOPROTEIN"/>
    <property type="match status" value="1"/>
</dbReference>
<dbReference type="AlphaFoldDB" id="U6SI76"/>
<dbReference type="Proteomes" id="UP000017170">
    <property type="component" value="Unassembled WGS sequence"/>
</dbReference>
<keyword evidence="3" id="KW-1185">Reference proteome</keyword>
<dbReference type="Gene3D" id="3.40.190.10">
    <property type="entry name" value="Periplasmic binding protein-like II"/>
    <property type="match status" value="1"/>
</dbReference>
<dbReference type="PANTHER" id="PTHR42928">
    <property type="entry name" value="TRICARBOXYLATE-BINDING PROTEIN"/>
    <property type="match status" value="1"/>
</dbReference>
<gene>
    <name evidence="2" type="ORF">A33I_20655</name>
</gene>
<sequence length="332" mass="36288">MKGKLIGFLLLIGITVGCSNNSQVASEGEWEPQNNVELVAPSGAGGGWDSQARLIANTIGQEDLMEKNMGVENRAGGSGAIGMDYIANRNDPHRIFVSSGTTTTTLLSNESNYGFEDFTPLTNFGADYGVIAVHADSEWDTLDDLFEEMEKDPSSIGIIGGNNPGGFDHVQFMRLALEKGIEIEDIRYASDNENHGIPAVLSGSAAVLTSKTGSGVAEQVRGGNLKILAILSQERLTVDELFTEVPTAVEQGYDVVSSNWRGVHGPKDMSESQVEYYNELFKQVSESEEFQSQMTRLGWEELYMDSEEFANFLEEEERVYTEILTQIGLIGE</sequence>
<comment type="similarity">
    <text evidence="1">Belongs to the UPF0065 (bug) family.</text>
</comment>
<accession>U6SI76</accession>
<dbReference type="Pfam" id="PF03401">
    <property type="entry name" value="TctC"/>
    <property type="match status" value="1"/>
</dbReference>
<dbReference type="CDD" id="cd07012">
    <property type="entry name" value="PBP2_Bug_TTT"/>
    <property type="match status" value="1"/>
</dbReference>
<evidence type="ECO:0000313" key="3">
    <source>
        <dbReference type="Proteomes" id="UP000017170"/>
    </source>
</evidence>
<evidence type="ECO:0008006" key="4">
    <source>
        <dbReference type="Google" id="ProtNLM"/>
    </source>
</evidence>
<reference evidence="2 3" key="1">
    <citation type="journal article" date="2013" name="Genome Announc.">
        <title>Genome Sequence of the Extreme Obligate Alkaliphile Bacillus marmarensis Strain DSM 21297.</title>
        <authorList>
            <person name="Wernick D.G."/>
            <person name="Choi K.Y."/>
            <person name="Tat C.A."/>
            <person name="Lafontaine Rivera J.G."/>
            <person name="Liao J.C."/>
        </authorList>
    </citation>
    <scope>NUCLEOTIDE SEQUENCE [LARGE SCALE GENOMIC DNA]</scope>
    <source>
        <strain evidence="2 3">DSM 21297</strain>
    </source>
</reference>
<dbReference type="InterPro" id="IPR005064">
    <property type="entry name" value="BUG"/>
</dbReference>